<dbReference type="GO" id="GO:0008289">
    <property type="term" value="F:lipid binding"/>
    <property type="evidence" value="ECO:0007669"/>
    <property type="project" value="TreeGrafter"/>
</dbReference>
<comment type="subcellular location">
    <subcellularLocation>
        <location evidence="1">Endoplasmic reticulum membrane</location>
    </subcellularLocation>
</comment>
<accession>A0A2N9GEP6</accession>
<dbReference type="AlphaFoldDB" id="A0A2N9GEP6"/>
<proteinExistence type="predicted"/>
<gene>
    <name evidence="4" type="ORF">FSB_LOCUS12577</name>
    <name evidence="5" type="ORF">FSB_LOCUS28938</name>
</gene>
<evidence type="ECO:0000313" key="4">
    <source>
        <dbReference type="EMBL" id="SPC84695.1"/>
    </source>
</evidence>
<organism evidence="5">
    <name type="scientific">Fagus sylvatica</name>
    <name type="common">Beechnut</name>
    <dbReference type="NCBI Taxonomy" id="28930"/>
    <lineage>
        <taxon>Eukaryota</taxon>
        <taxon>Viridiplantae</taxon>
        <taxon>Streptophyta</taxon>
        <taxon>Embryophyta</taxon>
        <taxon>Tracheophyta</taxon>
        <taxon>Spermatophyta</taxon>
        <taxon>Magnoliopsida</taxon>
        <taxon>eudicotyledons</taxon>
        <taxon>Gunneridae</taxon>
        <taxon>Pentapetalae</taxon>
        <taxon>rosids</taxon>
        <taxon>fabids</taxon>
        <taxon>Fagales</taxon>
        <taxon>Fagaceae</taxon>
        <taxon>Fagus</taxon>
    </lineage>
</organism>
<evidence type="ECO:0000259" key="3">
    <source>
        <dbReference type="Pfam" id="PF23065"/>
    </source>
</evidence>
<name>A0A2N9GEP6_FAGSY</name>
<feature type="signal peptide" evidence="2">
    <location>
        <begin position="1"/>
        <end position="17"/>
    </location>
</feature>
<dbReference type="GO" id="GO:0005789">
    <property type="term" value="C:endoplasmic reticulum membrane"/>
    <property type="evidence" value="ECO:0007669"/>
    <property type="project" value="UniProtKB-SubCell"/>
</dbReference>
<dbReference type="EMBL" id="OIVN01000727">
    <property type="protein sequence ID" value="SPC84695.1"/>
    <property type="molecule type" value="Genomic_DNA"/>
</dbReference>
<reference evidence="5" key="1">
    <citation type="submission" date="2018-02" db="EMBL/GenBank/DDBJ databases">
        <authorList>
            <person name="Cohen D.B."/>
            <person name="Kent A.D."/>
        </authorList>
    </citation>
    <scope>NUCLEOTIDE SEQUENCE</scope>
</reference>
<dbReference type="EMBL" id="OIVN01002155">
    <property type="protein sequence ID" value="SPD01056.1"/>
    <property type="molecule type" value="Genomic_DNA"/>
</dbReference>
<dbReference type="InterPro" id="IPR057080">
    <property type="entry name" value="PH_SMPa"/>
</dbReference>
<protein>
    <recommendedName>
        <fullName evidence="3">SMP domain-containing protein</fullName>
    </recommendedName>
</protein>
<sequence length="145" mass="16161">MVLFLLFFVFVLGLAIGALTILGAEAVGVYVIINRLNHKNRQKEAQIASQPQDLDPHQSLDFASNKQGVVWVLESEKVPRNLVDKGPKEQKKKKDFLEVSPVKKHAKIKDRKLILFESDGSQIAVDLKGCIVEAVSATSLPSRKW</sequence>
<dbReference type="Pfam" id="PF23065">
    <property type="entry name" value="PH_SMPa"/>
    <property type="match status" value="1"/>
</dbReference>
<dbReference type="PANTHER" id="PTHR13466">
    <property type="entry name" value="TEX2 PROTEIN-RELATED"/>
    <property type="match status" value="1"/>
</dbReference>
<evidence type="ECO:0000256" key="2">
    <source>
        <dbReference type="SAM" id="SignalP"/>
    </source>
</evidence>
<keyword evidence="2" id="KW-0732">Signal</keyword>
<feature type="domain" description="SMP" evidence="3">
    <location>
        <begin position="65"/>
        <end position="145"/>
    </location>
</feature>
<dbReference type="PANTHER" id="PTHR13466:SF0">
    <property type="entry name" value="SMP-LTD DOMAIN-CONTAINING PROTEIN"/>
    <property type="match status" value="1"/>
</dbReference>
<evidence type="ECO:0000313" key="5">
    <source>
        <dbReference type="EMBL" id="SPD01056.1"/>
    </source>
</evidence>
<feature type="chain" id="PRO_5015084633" description="SMP domain-containing protein" evidence="2">
    <location>
        <begin position="18"/>
        <end position="145"/>
    </location>
</feature>
<evidence type="ECO:0000256" key="1">
    <source>
        <dbReference type="ARBA" id="ARBA00004586"/>
    </source>
</evidence>